<dbReference type="RefSeq" id="WP_136728069.1">
    <property type="nucleotide sequence ID" value="NZ_SUMC01000046.1"/>
</dbReference>
<dbReference type="PANTHER" id="PTHR33824">
    <property type="entry name" value="POLYKETIDE CYCLASE/DEHYDRASE AND LIPID TRANSPORT SUPERFAMILY PROTEIN"/>
    <property type="match status" value="1"/>
</dbReference>
<evidence type="ECO:0000259" key="2">
    <source>
        <dbReference type="Pfam" id="PF03364"/>
    </source>
</evidence>
<dbReference type="InterPro" id="IPR005031">
    <property type="entry name" value="COQ10_START"/>
</dbReference>
<proteinExistence type="predicted"/>
<protein>
    <submittedName>
        <fullName evidence="3">SRPBCC family protein</fullName>
    </submittedName>
</protein>
<feature type="region of interest" description="Disordered" evidence="1">
    <location>
        <begin position="150"/>
        <end position="172"/>
    </location>
</feature>
<organism evidence="3 4">
    <name type="scientific">Actinacidiphila oryziradicis</name>
    <dbReference type="NCBI Taxonomy" id="2571141"/>
    <lineage>
        <taxon>Bacteria</taxon>
        <taxon>Bacillati</taxon>
        <taxon>Actinomycetota</taxon>
        <taxon>Actinomycetes</taxon>
        <taxon>Kitasatosporales</taxon>
        <taxon>Streptomycetaceae</taxon>
        <taxon>Actinacidiphila</taxon>
    </lineage>
</organism>
<dbReference type="Gene3D" id="3.30.530.20">
    <property type="match status" value="1"/>
</dbReference>
<keyword evidence="4" id="KW-1185">Reference proteome</keyword>
<sequence length="172" mass="19655">MRTIEETVQVAVPLRTAYNQWTQFKSFPRFMASVKRVDQIRPAMTRWVIGWGPLSYEFEVEIVEQRPDACVAWRSLDRRPCHRGEVTFRPLDSGRTAVAVRMRYEPQGVGELVVDALSVPRRTVRAELAHFKEFIEGLGEEVGAWRGSIRGGHVHPAEPVPPRSQVPTWPHG</sequence>
<evidence type="ECO:0000256" key="1">
    <source>
        <dbReference type="SAM" id="MobiDB-lite"/>
    </source>
</evidence>
<dbReference type="InterPro" id="IPR023393">
    <property type="entry name" value="START-like_dom_sf"/>
</dbReference>
<dbReference type="Pfam" id="PF03364">
    <property type="entry name" value="Polyketide_cyc"/>
    <property type="match status" value="1"/>
</dbReference>
<reference evidence="3 4" key="1">
    <citation type="submission" date="2019-04" db="EMBL/GenBank/DDBJ databases">
        <title>Streptomyces oryziradicis sp. nov., a novel actinomycete isolated from rhizosphere soil of rice (Oryza sativa L.).</title>
        <authorList>
            <person name="Li C."/>
        </authorList>
    </citation>
    <scope>NUCLEOTIDE SEQUENCE [LARGE SCALE GENOMIC DNA]</scope>
    <source>
        <strain evidence="3 4">NEAU-C40</strain>
    </source>
</reference>
<dbReference type="EMBL" id="SUMC01000046">
    <property type="protein sequence ID" value="TKA04842.1"/>
    <property type="molecule type" value="Genomic_DNA"/>
</dbReference>
<feature type="domain" description="Coenzyme Q-binding protein COQ10 START" evidence="2">
    <location>
        <begin position="10"/>
        <end position="128"/>
    </location>
</feature>
<accession>A0A4U0S725</accession>
<dbReference type="CDD" id="cd07817">
    <property type="entry name" value="SRPBCC_8"/>
    <property type="match status" value="1"/>
</dbReference>
<evidence type="ECO:0000313" key="4">
    <source>
        <dbReference type="Proteomes" id="UP000305778"/>
    </source>
</evidence>
<dbReference type="AlphaFoldDB" id="A0A4U0S725"/>
<evidence type="ECO:0000313" key="3">
    <source>
        <dbReference type="EMBL" id="TKA04842.1"/>
    </source>
</evidence>
<dbReference type="OrthoDB" id="3695445at2"/>
<name>A0A4U0S725_9ACTN</name>
<dbReference type="PANTHER" id="PTHR33824:SF7">
    <property type="entry name" value="POLYKETIDE CYCLASE_DEHYDRASE AND LIPID TRANSPORT SUPERFAMILY PROTEIN"/>
    <property type="match status" value="1"/>
</dbReference>
<gene>
    <name evidence="3" type="ORF">FCI23_34310</name>
</gene>
<dbReference type="Proteomes" id="UP000305778">
    <property type="component" value="Unassembled WGS sequence"/>
</dbReference>
<comment type="caution">
    <text evidence="3">The sequence shown here is derived from an EMBL/GenBank/DDBJ whole genome shotgun (WGS) entry which is preliminary data.</text>
</comment>
<dbReference type="SUPFAM" id="SSF55961">
    <property type="entry name" value="Bet v1-like"/>
    <property type="match status" value="1"/>
</dbReference>
<dbReference type="InterPro" id="IPR047137">
    <property type="entry name" value="ORF3"/>
</dbReference>